<evidence type="ECO:0000313" key="3">
    <source>
        <dbReference type="Proteomes" id="UP001165085"/>
    </source>
</evidence>
<protein>
    <submittedName>
        <fullName evidence="2">Uncharacterized protein</fullName>
    </submittedName>
</protein>
<dbReference type="AlphaFoldDB" id="A0A9W7AW04"/>
<dbReference type="OrthoDB" id="206616at2759"/>
<comment type="caution">
    <text evidence="2">The sequence shown here is derived from an EMBL/GenBank/DDBJ whole genome shotgun (WGS) entry which is preliminary data.</text>
</comment>
<reference evidence="3" key="1">
    <citation type="journal article" date="2023" name="Commun. Biol.">
        <title>Genome analysis of Parmales, the sister group of diatoms, reveals the evolutionary specialization of diatoms from phago-mixotrophs to photoautotrophs.</title>
        <authorList>
            <person name="Ban H."/>
            <person name="Sato S."/>
            <person name="Yoshikawa S."/>
            <person name="Yamada K."/>
            <person name="Nakamura Y."/>
            <person name="Ichinomiya M."/>
            <person name="Sato N."/>
            <person name="Blanc-Mathieu R."/>
            <person name="Endo H."/>
            <person name="Kuwata A."/>
            <person name="Ogata H."/>
        </authorList>
    </citation>
    <scope>NUCLEOTIDE SEQUENCE [LARGE SCALE GENOMIC DNA]</scope>
    <source>
        <strain evidence="3">NIES 3701</strain>
    </source>
</reference>
<dbReference type="Gene3D" id="3.40.50.150">
    <property type="entry name" value="Vaccinia Virus protein VP39"/>
    <property type="match status" value="1"/>
</dbReference>
<gene>
    <name evidence="2" type="ORF">TrST_g4446</name>
</gene>
<feature type="chain" id="PRO_5040775463" evidence="1">
    <location>
        <begin position="21"/>
        <end position="406"/>
    </location>
</feature>
<evidence type="ECO:0000256" key="1">
    <source>
        <dbReference type="SAM" id="SignalP"/>
    </source>
</evidence>
<dbReference type="SUPFAM" id="SSF53335">
    <property type="entry name" value="S-adenosyl-L-methionine-dependent methyltransferases"/>
    <property type="match status" value="1"/>
</dbReference>
<keyword evidence="1" id="KW-0732">Signal</keyword>
<keyword evidence="3" id="KW-1185">Reference proteome</keyword>
<name>A0A9W7AW04_9STRA</name>
<sequence length="406" mass="44917">MNLPAGILFAIVLLSLCSHAKPLHPQACSPDGSSNENDNNNDQQLHHRSALPYVRFKWPSDGLSTSSNNAEFEFHNVPPDSVTERLLSLKITTELLDNSLSGPKASASETTTKQTKTLTPEELSFLLATSDSTYRESRTLSLPLDFGTETSEVSVTAALTLYGNAISESSVRFTYSPHKDYYEESAPPLLLDNAHVAAVHRSLAMASQQQSKLPASILSLPGMSGTTFRHFLNNLLSLVPFPSYLEIGVWAGSSFVSSIYGNNVRAVGIDNWSQFGGPKSVFLENVNAFGSGSTVSFFESSCWNVNHNELKKNSQKFSVYFFDGPHEVLDHFRAIIEFYEYLEETSVIIIDDWNFVDVRWGTLAAFEGLPLDIMYEKTIMTTQNSAVDETEWHNGVGIFVVKKITS</sequence>
<dbReference type="EMBL" id="BRXY01000229">
    <property type="protein sequence ID" value="GMH78959.1"/>
    <property type="molecule type" value="Genomic_DNA"/>
</dbReference>
<proteinExistence type="predicted"/>
<dbReference type="Proteomes" id="UP001165085">
    <property type="component" value="Unassembled WGS sequence"/>
</dbReference>
<dbReference type="InterPro" id="IPR029063">
    <property type="entry name" value="SAM-dependent_MTases_sf"/>
</dbReference>
<organism evidence="2 3">
    <name type="scientific">Triparma strigata</name>
    <dbReference type="NCBI Taxonomy" id="1606541"/>
    <lineage>
        <taxon>Eukaryota</taxon>
        <taxon>Sar</taxon>
        <taxon>Stramenopiles</taxon>
        <taxon>Ochrophyta</taxon>
        <taxon>Bolidophyceae</taxon>
        <taxon>Parmales</taxon>
        <taxon>Triparmaceae</taxon>
        <taxon>Triparma</taxon>
    </lineage>
</organism>
<evidence type="ECO:0000313" key="2">
    <source>
        <dbReference type="EMBL" id="GMH78959.1"/>
    </source>
</evidence>
<accession>A0A9W7AW04</accession>
<feature type="signal peptide" evidence="1">
    <location>
        <begin position="1"/>
        <end position="20"/>
    </location>
</feature>